<dbReference type="AlphaFoldDB" id="W0SHY9"/>
<dbReference type="KEGG" id="shd:SUTH_02731"/>
<feature type="domain" description="Multidrug resistance protein MdtA-like alpha-helical hairpin" evidence="5">
    <location>
        <begin position="120"/>
        <end position="198"/>
    </location>
</feature>
<evidence type="ECO:0000259" key="7">
    <source>
        <dbReference type="Pfam" id="PF25954"/>
    </source>
</evidence>
<dbReference type="Pfam" id="PF25917">
    <property type="entry name" value="BSH_RND"/>
    <property type="match status" value="1"/>
</dbReference>
<dbReference type="InterPro" id="IPR050465">
    <property type="entry name" value="UPF0194_transport"/>
</dbReference>
<dbReference type="EMBL" id="AP012547">
    <property type="protein sequence ID" value="BAO30510.1"/>
    <property type="molecule type" value="Genomic_DNA"/>
</dbReference>
<sequence length="513" mass="54277">MKTSSRLGLALLALIILAAGGYAAWRNFGTAGDAPKFKLAKAESGPLTAVVSATGTLNPVVSVQVGSQVSGQIKEILVDFNSPVKSGQLIARLDPETYQHRVRQAEADVDAARAGQGVQQAEVSRARANLSNAQRDYERKKTLVEKNFISPAERDTAQNTLDAARAALASAEAQVRNGEAVVRQREAQLAAARVDLQRTSITAPVDGIVVKRSIEPGQTVAASLQAPELFVIAKNLTDMQVETSIDEADVGRVRLGQKASFTVDAFAGRHFEGEVRQVRKAATVVSNVVTYTVVISAANPDLTLLPGMTANVRIITAQKDKTLKVPNAALRFRPAGTGDEKKPAATTPAAVSPAPTSGSGSGGGGFSQLRERLVAELKLDADQQGKVDAIFAGMRDKFRATRDLPEAEKSRAQERNRAEIREKISAILTPEQKKRYDELASEAQATRSGLGGGSGKVWIIGEDGKAKGVDVRLGLTDGSMTEIVSGDIKDGQDVIVGQQAVAKASGMPGPRLF</sequence>
<dbReference type="Pfam" id="PF25954">
    <property type="entry name" value="Beta-barrel_RND_2"/>
    <property type="match status" value="1"/>
</dbReference>
<evidence type="ECO:0000256" key="4">
    <source>
        <dbReference type="SAM" id="MobiDB-lite"/>
    </source>
</evidence>
<dbReference type="PANTHER" id="PTHR32347">
    <property type="entry name" value="EFFLUX SYSTEM COMPONENT YKNX-RELATED"/>
    <property type="match status" value="1"/>
</dbReference>
<dbReference type="Proteomes" id="UP000031637">
    <property type="component" value="Chromosome"/>
</dbReference>
<evidence type="ECO:0000256" key="1">
    <source>
        <dbReference type="ARBA" id="ARBA00004196"/>
    </source>
</evidence>
<keyword evidence="2 3" id="KW-0175">Coiled coil</keyword>
<protein>
    <submittedName>
        <fullName evidence="8">RND family efflux transporter MFP subunit</fullName>
    </submittedName>
</protein>
<dbReference type="GO" id="GO:0030313">
    <property type="term" value="C:cell envelope"/>
    <property type="evidence" value="ECO:0007669"/>
    <property type="project" value="UniProtKB-SubCell"/>
</dbReference>
<feature type="region of interest" description="Disordered" evidence="4">
    <location>
        <begin position="333"/>
        <end position="365"/>
    </location>
</feature>
<dbReference type="Gene3D" id="2.40.420.20">
    <property type="match status" value="1"/>
</dbReference>
<evidence type="ECO:0000256" key="3">
    <source>
        <dbReference type="SAM" id="Coils"/>
    </source>
</evidence>
<evidence type="ECO:0000313" key="9">
    <source>
        <dbReference type="Proteomes" id="UP000031637"/>
    </source>
</evidence>
<evidence type="ECO:0000259" key="6">
    <source>
        <dbReference type="Pfam" id="PF25917"/>
    </source>
</evidence>
<dbReference type="PANTHER" id="PTHR32347:SF14">
    <property type="entry name" value="EFFLUX SYSTEM COMPONENT YKNX-RELATED"/>
    <property type="match status" value="1"/>
</dbReference>
<dbReference type="InterPro" id="IPR058625">
    <property type="entry name" value="MdtA-like_BSH"/>
</dbReference>
<dbReference type="STRING" id="1223802.SUTH_02731"/>
<dbReference type="Pfam" id="PF25876">
    <property type="entry name" value="HH_MFP_RND"/>
    <property type="match status" value="1"/>
</dbReference>
<evidence type="ECO:0000259" key="5">
    <source>
        <dbReference type="Pfam" id="PF25876"/>
    </source>
</evidence>
<dbReference type="InterPro" id="IPR058624">
    <property type="entry name" value="MdtA-like_HH"/>
</dbReference>
<name>W0SHY9_9PROT</name>
<organism evidence="8 9">
    <name type="scientific">Sulfuritalea hydrogenivorans sk43H</name>
    <dbReference type="NCBI Taxonomy" id="1223802"/>
    <lineage>
        <taxon>Bacteria</taxon>
        <taxon>Pseudomonadati</taxon>
        <taxon>Pseudomonadota</taxon>
        <taxon>Betaproteobacteria</taxon>
        <taxon>Nitrosomonadales</taxon>
        <taxon>Sterolibacteriaceae</taxon>
        <taxon>Sulfuritalea</taxon>
    </lineage>
</organism>
<dbReference type="Gene3D" id="1.10.287.470">
    <property type="entry name" value="Helix hairpin bin"/>
    <property type="match status" value="1"/>
</dbReference>
<dbReference type="HOGENOM" id="CLU_018816_14_1_4"/>
<reference evidence="8 9" key="1">
    <citation type="journal article" date="2014" name="Syst. Appl. Microbiol.">
        <title>Complete genomes of freshwater sulfur oxidizers Sulfuricella denitrificans skB26 and Sulfuritalea hydrogenivorans sk43H: genetic insights into the sulfur oxidation pathway of betaproteobacteria.</title>
        <authorList>
            <person name="Watanabe T."/>
            <person name="Kojima H."/>
            <person name="Fukui M."/>
        </authorList>
    </citation>
    <scope>NUCLEOTIDE SEQUENCE [LARGE SCALE GENOMIC DNA]</scope>
    <source>
        <strain evidence="8">DSM22779</strain>
    </source>
</reference>
<feature type="domain" description="Multidrug resistance protein MdtA-like barrel-sandwich hybrid" evidence="6">
    <location>
        <begin position="63"/>
        <end position="227"/>
    </location>
</feature>
<evidence type="ECO:0000256" key="2">
    <source>
        <dbReference type="ARBA" id="ARBA00023054"/>
    </source>
</evidence>
<feature type="coiled-coil region" evidence="3">
    <location>
        <begin position="123"/>
        <end position="181"/>
    </location>
</feature>
<dbReference type="OrthoDB" id="9784484at2"/>
<keyword evidence="9" id="KW-1185">Reference proteome</keyword>
<gene>
    <name evidence="8" type="ORF">SUTH_02731</name>
</gene>
<dbReference type="Gene3D" id="2.40.30.170">
    <property type="match status" value="1"/>
</dbReference>
<comment type="subcellular location">
    <subcellularLocation>
        <location evidence="1">Cell envelope</location>
    </subcellularLocation>
</comment>
<feature type="domain" description="CusB-like beta-barrel" evidence="7">
    <location>
        <begin position="241"/>
        <end position="316"/>
    </location>
</feature>
<dbReference type="RefSeq" id="WP_041099967.1">
    <property type="nucleotide sequence ID" value="NZ_AP012547.1"/>
</dbReference>
<feature type="compositionally biased region" description="Low complexity" evidence="4">
    <location>
        <begin position="344"/>
        <end position="358"/>
    </location>
</feature>
<accession>W0SHY9</accession>
<dbReference type="SUPFAM" id="SSF111369">
    <property type="entry name" value="HlyD-like secretion proteins"/>
    <property type="match status" value="2"/>
</dbReference>
<dbReference type="InterPro" id="IPR058792">
    <property type="entry name" value="Beta-barrel_RND_2"/>
</dbReference>
<proteinExistence type="predicted"/>
<evidence type="ECO:0000313" key="8">
    <source>
        <dbReference type="EMBL" id="BAO30510.1"/>
    </source>
</evidence>
<dbReference type="Gene3D" id="2.40.50.100">
    <property type="match status" value="1"/>
</dbReference>